<proteinExistence type="predicted"/>
<reference evidence="2" key="1">
    <citation type="journal article" date="2020" name="Nat. Commun.">
        <title>Genome assembly of wild tea tree DASZ reveals pedigree and selection history of tea varieties.</title>
        <authorList>
            <person name="Zhang W."/>
            <person name="Zhang Y."/>
            <person name="Qiu H."/>
            <person name="Guo Y."/>
            <person name="Wan H."/>
            <person name="Zhang X."/>
            <person name="Scossa F."/>
            <person name="Alseekh S."/>
            <person name="Zhang Q."/>
            <person name="Wang P."/>
            <person name="Xu L."/>
            <person name="Schmidt M.H."/>
            <person name="Jia X."/>
            <person name="Li D."/>
            <person name="Zhu A."/>
            <person name="Guo F."/>
            <person name="Chen W."/>
            <person name="Ni D."/>
            <person name="Usadel B."/>
            <person name="Fernie A.R."/>
            <person name="Wen W."/>
        </authorList>
    </citation>
    <scope>NUCLEOTIDE SEQUENCE [LARGE SCALE GENOMIC DNA]</scope>
    <source>
        <strain evidence="2">cv. G240</strain>
    </source>
</reference>
<sequence length="249" mass="27144">MVRVAIAEDGFSGFSGSGWYCRWVSSAGFGFLLLAWGGCRRVDWFHWSWRWLLVTVLSLSVVCHRIVFSSSVVATVSVSAVAWCSEFDDLVSYGWRHVDDAWVFCPVVVVHGFQRVLSMGFSPTEHLILSPIVVLFFLNDEFASLVKPITKKTVSQSEAHVNGTSLVVGGCGIGKDIMDEEAKLHAVVAGEGAEPAIAATSSTAAGLMMLHQAERKVWRMHIGVMVVSYSRDGNINPARQGPGPPCLDK</sequence>
<gene>
    <name evidence="1" type="ORF">HYC85_027781</name>
</gene>
<accession>A0A7J7FTA1</accession>
<name>A0A7J7FTA1_CAMSI</name>
<dbReference type="EMBL" id="JACBKZ010000014">
    <property type="protein sequence ID" value="KAF5931610.1"/>
    <property type="molecule type" value="Genomic_DNA"/>
</dbReference>
<reference evidence="1 2" key="2">
    <citation type="submission" date="2020-07" db="EMBL/GenBank/DDBJ databases">
        <title>Genome assembly of wild tea tree DASZ reveals pedigree and selection history of tea varieties.</title>
        <authorList>
            <person name="Zhang W."/>
        </authorList>
    </citation>
    <scope>NUCLEOTIDE SEQUENCE [LARGE SCALE GENOMIC DNA]</scope>
    <source>
        <strain evidence="2">cv. G240</strain>
        <tissue evidence="1">Leaf</tissue>
    </source>
</reference>
<evidence type="ECO:0000313" key="1">
    <source>
        <dbReference type="EMBL" id="KAF5931610.1"/>
    </source>
</evidence>
<dbReference type="AlphaFoldDB" id="A0A7J7FTA1"/>
<evidence type="ECO:0000313" key="2">
    <source>
        <dbReference type="Proteomes" id="UP000593564"/>
    </source>
</evidence>
<comment type="caution">
    <text evidence="1">The sequence shown here is derived from an EMBL/GenBank/DDBJ whole genome shotgun (WGS) entry which is preliminary data.</text>
</comment>
<keyword evidence="2" id="KW-1185">Reference proteome</keyword>
<protein>
    <submittedName>
        <fullName evidence="1">Uncharacterized protein</fullName>
    </submittedName>
</protein>
<dbReference type="Proteomes" id="UP000593564">
    <property type="component" value="Unassembled WGS sequence"/>
</dbReference>
<organism evidence="1 2">
    <name type="scientific">Camellia sinensis</name>
    <name type="common">Tea plant</name>
    <name type="synonym">Thea sinensis</name>
    <dbReference type="NCBI Taxonomy" id="4442"/>
    <lineage>
        <taxon>Eukaryota</taxon>
        <taxon>Viridiplantae</taxon>
        <taxon>Streptophyta</taxon>
        <taxon>Embryophyta</taxon>
        <taxon>Tracheophyta</taxon>
        <taxon>Spermatophyta</taxon>
        <taxon>Magnoliopsida</taxon>
        <taxon>eudicotyledons</taxon>
        <taxon>Gunneridae</taxon>
        <taxon>Pentapetalae</taxon>
        <taxon>asterids</taxon>
        <taxon>Ericales</taxon>
        <taxon>Theaceae</taxon>
        <taxon>Camellia</taxon>
    </lineage>
</organism>